<comment type="caution">
    <text evidence="2">The sequence shown here is derived from an EMBL/GenBank/DDBJ whole genome shotgun (WGS) entry which is preliminary data.</text>
</comment>
<dbReference type="AlphaFoldDB" id="A0A4C1X374"/>
<organism evidence="2 3">
    <name type="scientific">Eumeta variegata</name>
    <name type="common">Bagworm moth</name>
    <name type="synonym">Eumeta japonica</name>
    <dbReference type="NCBI Taxonomy" id="151549"/>
    <lineage>
        <taxon>Eukaryota</taxon>
        <taxon>Metazoa</taxon>
        <taxon>Ecdysozoa</taxon>
        <taxon>Arthropoda</taxon>
        <taxon>Hexapoda</taxon>
        <taxon>Insecta</taxon>
        <taxon>Pterygota</taxon>
        <taxon>Neoptera</taxon>
        <taxon>Endopterygota</taxon>
        <taxon>Lepidoptera</taxon>
        <taxon>Glossata</taxon>
        <taxon>Ditrysia</taxon>
        <taxon>Tineoidea</taxon>
        <taxon>Psychidae</taxon>
        <taxon>Oiketicinae</taxon>
        <taxon>Eumeta</taxon>
    </lineage>
</organism>
<keyword evidence="3" id="KW-1185">Reference proteome</keyword>
<gene>
    <name evidence="2" type="ORF">EVAR_91446_1</name>
</gene>
<proteinExistence type="predicted"/>
<evidence type="ECO:0000256" key="1">
    <source>
        <dbReference type="SAM" id="MobiDB-lite"/>
    </source>
</evidence>
<reference evidence="2 3" key="1">
    <citation type="journal article" date="2019" name="Commun. Biol.">
        <title>The bagworm genome reveals a unique fibroin gene that provides high tensile strength.</title>
        <authorList>
            <person name="Kono N."/>
            <person name="Nakamura H."/>
            <person name="Ohtoshi R."/>
            <person name="Tomita M."/>
            <person name="Numata K."/>
            <person name="Arakawa K."/>
        </authorList>
    </citation>
    <scope>NUCLEOTIDE SEQUENCE [LARGE SCALE GENOMIC DNA]</scope>
</reference>
<dbReference type="EMBL" id="BGZK01000701">
    <property type="protein sequence ID" value="GBP56794.1"/>
    <property type="molecule type" value="Genomic_DNA"/>
</dbReference>
<evidence type="ECO:0000313" key="3">
    <source>
        <dbReference type="Proteomes" id="UP000299102"/>
    </source>
</evidence>
<evidence type="ECO:0000313" key="2">
    <source>
        <dbReference type="EMBL" id="GBP56794.1"/>
    </source>
</evidence>
<accession>A0A4C1X374</accession>
<feature type="region of interest" description="Disordered" evidence="1">
    <location>
        <begin position="38"/>
        <end position="71"/>
    </location>
</feature>
<name>A0A4C1X374_EUMVA</name>
<sequence length="71" mass="7579">MVVEIFSVTTGAISVAFGGTEQVSTPLKARSESATTAYTLPALSRPLSRPPHRPPRRSATALSVKGNHFRD</sequence>
<dbReference type="Proteomes" id="UP000299102">
    <property type="component" value="Unassembled WGS sequence"/>
</dbReference>
<protein>
    <submittedName>
        <fullName evidence="2">Uncharacterized protein</fullName>
    </submittedName>
</protein>